<dbReference type="RefSeq" id="WP_243540751.1">
    <property type="nucleotide sequence ID" value="NZ_CP093442.1"/>
</dbReference>
<gene>
    <name evidence="2" type="ORF">MNR06_08215</name>
</gene>
<evidence type="ECO:0000313" key="3">
    <source>
        <dbReference type="Proteomes" id="UP000830116"/>
    </source>
</evidence>
<dbReference type="Pfam" id="PF04351">
    <property type="entry name" value="PilP"/>
    <property type="match status" value="1"/>
</dbReference>
<dbReference type="Proteomes" id="UP000830116">
    <property type="component" value="Chromosome"/>
</dbReference>
<dbReference type="Gene3D" id="2.30.30.830">
    <property type="match status" value="1"/>
</dbReference>
<evidence type="ECO:0000256" key="1">
    <source>
        <dbReference type="SAM" id="MobiDB-lite"/>
    </source>
</evidence>
<dbReference type="InterPro" id="IPR007446">
    <property type="entry name" value="PilP"/>
</dbReference>
<evidence type="ECO:0000313" key="2">
    <source>
        <dbReference type="EMBL" id="UOF02932.1"/>
    </source>
</evidence>
<sequence length="252" mass="27392">MKSLRWVVSYILVASLGLWAAFAVSMKFMTPAYSQGNAPASGDLPAEFLKEMEATQVPGKPDAKDLVPPTPESATPPPAQAPTPGGGPAPTQEPVPQPPAESMPSQVPAPPQGMDAPVGDGATAAPAQQFIPKDDYFYDPTGKRDPFKVFRTARPTTTVSADSSVKQQEVLEPLQRWELERLQIVGILWDVKKPRAMVRDPDGTVYTVVKNSKIGRNEGFVAAIREGEIVIMETRYEDGKSLKEPRILELKK</sequence>
<dbReference type="EMBL" id="CP093442">
    <property type="protein sequence ID" value="UOF02932.1"/>
    <property type="molecule type" value="Genomic_DNA"/>
</dbReference>
<feature type="region of interest" description="Disordered" evidence="1">
    <location>
        <begin position="56"/>
        <end position="138"/>
    </location>
</feature>
<name>A0ABY4CD85_9BACT</name>
<accession>A0ABY4CD85</accession>
<keyword evidence="3" id="KW-1185">Reference proteome</keyword>
<reference evidence="2" key="1">
    <citation type="submission" date="2022-03" db="EMBL/GenBank/DDBJ databases">
        <title>Genome Identification and Characterization of new species Bdellovibrio reynosense LBG001 sp. nov. from a Mexico soil sample.</title>
        <authorList>
            <person name="Camilli A."/>
            <person name="Ajao Y."/>
            <person name="Guo X."/>
        </authorList>
    </citation>
    <scope>NUCLEOTIDE SEQUENCE</scope>
    <source>
        <strain evidence="2">LBG001</strain>
    </source>
</reference>
<organism evidence="2 3">
    <name type="scientific">Bdellovibrio reynosensis</name>
    <dbReference type="NCBI Taxonomy" id="2835041"/>
    <lineage>
        <taxon>Bacteria</taxon>
        <taxon>Pseudomonadati</taxon>
        <taxon>Bdellovibrionota</taxon>
        <taxon>Bdellovibrionia</taxon>
        <taxon>Bdellovibrionales</taxon>
        <taxon>Pseudobdellovibrionaceae</taxon>
        <taxon>Bdellovibrio</taxon>
    </lineage>
</organism>
<proteinExistence type="predicted"/>
<protein>
    <submittedName>
        <fullName evidence="2">Pilus assembly protein PilP</fullName>
    </submittedName>
</protein>
<feature type="compositionally biased region" description="Pro residues" evidence="1">
    <location>
        <begin position="68"/>
        <end position="111"/>
    </location>
</feature>